<proteinExistence type="predicted"/>
<reference evidence="9" key="1">
    <citation type="submission" date="2020-05" db="EMBL/GenBank/DDBJ databases">
        <authorList>
            <person name="Chiriac C."/>
            <person name="Salcher M."/>
            <person name="Ghai R."/>
            <person name="Kavagutti S V."/>
        </authorList>
    </citation>
    <scope>NUCLEOTIDE SEQUENCE</scope>
</reference>
<dbReference type="Gene3D" id="3.40.50.300">
    <property type="entry name" value="P-loop containing nucleotide triphosphate hydrolases"/>
    <property type="match status" value="1"/>
</dbReference>
<organism evidence="9">
    <name type="scientific">freshwater metagenome</name>
    <dbReference type="NCBI Taxonomy" id="449393"/>
    <lineage>
        <taxon>unclassified sequences</taxon>
        <taxon>metagenomes</taxon>
        <taxon>ecological metagenomes</taxon>
    </lineage>
</organism>
<dbReference type="GO" id="GO:0003887">
    <property type="term" value="F:DNA-directed DNA polymerase activity"/>
    <property type="evidence" value="ECO:0007669"/>
    <property type="project" value="UniProtKB-KW"/>
</dbReference>
<evidence type="ECO:0000259" key="8">
    <source>
        <dbReference type="Pfam" id="PF09115"/>
    </source>
</evidence>
<accession>A0A6J6SU14</accession>
<keyword evidence="4" id="KW-0548">Nucleotidyltransferase</keyword>
<dbReference type="PANTHER" id="PTHR11669">
    <property type="entry name" value="REPLICATION FACTOR C / DNA POLYMERASE III GAMMA-TAU SUBUNIT"/>
    <property type="match status" value="1"/>
</dbReference>
<keyword evidence="6" id="KW-0239">DNA-directed DNA polymerase</keyword>
<dbReference type="GO" id="GO:0006261">
    <property type="term" value="P:DNA-templated DNA replication"/>
    <property type="evidence" value="ECO:0007669"/>
    <property type="project" value="TreeGrafter"/>
</dbReference>
<dbReference type="GO" id="GO:0008408">
    <property type="term" value="F:3'-5' exonuclease activity"/>
    <property type="evidence" value="ECO:0007669"/>
    <property type="project" value="InterPro"/>
</dbReference>
<comment type="catalytic activity">
    <reaction evidence="7">
        <text>DNA(n) + a 2'-deoxyribonucleoside 5'-triphosphate = DNA(n+1) + diphosphate</text>
        <dbReference type="Rhea" id="RHEA:22508"/>
        <dbReference type="Rhea" id="RHEA-COMP:17339"/>
        <dbReference type="Rhea" id="RHEA-COMP:17340"/>
        <dbReference type="ChEBI" id="CHEBI:33019"/>
        <dbReference type="ChEBI" id="CHEBI:61560"/>
        <dbReference type="ChEBI" id="CHEBI:173112"/>
        <dbReference type="EC" id="2.7.7.7"/>
    </reaction>
</comment>
<dbReference type="NCBIfam" id="NF005926">
    <property type="entry name" value="PRK07940.1"/>
    <property type="match status" value="1"/>
</dbReference>
<evidence type="ECO:0000313" key="9">
    <source>
        <dbReference type="EMBL" id="CAB4737659.1"/>
    </source>
</evidence>
<evidence type="ECO:0000256" key="2">
    <source>
        <dbReference type="ARBA" id="ARBA00014363"/>
    </source>
</evidence>
<dbReference type="InterPro" id="IPR004622">
    <property type="entry name" value="DNA_pol_HolB"/>
</dbReference>
<evidence type="ECO:0000256" key="5">
    <source>
        <dbReference type="ARBA" id="ARBA00022705"/>
    </source>
</evidence>
<evidence type="ECO:0000256" key="1">
    <source>
        <dbReference type="ARBA" id="ARBA00012417"/>
    </source>
</evidence>
<dbReference type="SUPFAM" id="SSF52540">
    <property type="entry name" value="P-loop containing nucleoside triphosphate hydrolases"/>
    <property type="match status" value="1"/>
</dbReference>
<dbReference type="PANTHER" id="PTHR11669:SF8">
    <property type="entry name" value="DNA POLYMERASE III SUBUNIT DELTA"/>
    <property type="match status" value="1"/>
</dbReference>
<dbReference type="EMBL" id="CAEZYV010000075">
    <property type="protein sequence ID" value="CAB4737659.1"/>
    <property type="molecule type" value="Genomic_DNA"/>
</dbReference>
<keyword evidence="3" id="KW-0808">Transferase</keyword>
<dbReference type="EC" id="2.7.7.7" evidence="1"/>
<feature type="domain" description="DNA polymerase III delta subunit C-terminal" evidence="8">
    <location>
        <begin position="309"/>
        <end position="366"/>
    </location>
</feature>
<evidence type="ECO:0000256" key="4">
    <source>
        <dbReference type="ARBA" id="ARBA00022695"/>
    </source>
</evidence>
<protein>
    <recommendedName>
        <fullName evidence="2">DNA polymerase III subunit delta'</fullName>
        <ecNumber evidence="1">2.7.7.7</ecNumber>
    </recommendedName>
</protein>
<gene>
    <name evidence="9" type="ORF">UFOPK2788_00602</name>
</gene>
<dbReference type="GO" id="GO:0003677">
    <property type="term" value="F:DNA binding"/>
    <property type="evidence" value="ECO:0007669"/>
    <property type="project" value="InterPro"/>
</dbReference>
<name>A0A6J6SU14_9ZZZZ</name>
<dbReference type="NCBIfam" id="TIGR00678">
    <property type="entry name" value="holB"/>
    <property type="match status" value="1"/>
</dbReference>
<evidence type="ECO:0000256" key="3">
    <source>
        <dbReference type="ARBA" id="ARBA00022679"/>
    </source>
</evidence>
<evidence type="ECO:0000256" key="6">
    <source>
        <dbReference type="ARBA" id="ARBA00022932"/>
    </source>
</evidence>
<dbReference type="InterPro" id="IPR015199">
    <property type="entry name" value="DNA_pol_III_delta_C"/>
</dbReference>
<dbReference type="InterPro" id="IPR050238">
    <property type="entry name" value="DNA_Rep/Repair_Clamp_Loader"/>
</dbReference>
<evidence type="ECO:0000256" key="7">
    <source>
        <dbReference type="ARBA" id="ARBA00049244"/>
    </source>
</evidence>
<dbReference type="InterPro" id="IPR027417">
    <property type="entry name" value="P-loop_NTPase"/>
</dbReference>
<dbReference type="AlphaFoldDB" id="A0A6J6SU14"/>
<sequence>MSVFDLLIDQQHVISILREAVSAAADSNDESQEMTHAWLFTGPPGSGRSNAALAFAAALVCKNGGCNECTDCKTALVGTHADVELVKTEGLSIKIDEVRELITRASWSPSVGNYRVVVIEDADRLTESAANALLKAIEEPGLRTVWLLCAPSATDVLPTIRSRTRSLVLRTPSTSAVAALLESEKISPTMADFAARASQGHIGRARHLAKSEDARSRREAILKISLLITDVASAFKAAQVLVEAAKAEAEEEATRRDDAELASLKEAWGQQGSKLTQGGSKAVKELEKEQKSRTTRMVRDYLDRALLDIATLFRDVLLVQSNSLDSIINSDLINEITRLASSTTPEITLRKLEAIMSARTNLAHNAAPLLTIEALMVSLK</sequence>
<keyword evidence="5" id="KW-0235">DNA replication</keyword>
<dbReference type="Pfam" id="PF13177">
    <property type="entry name" value="DNA_pol3_delta2"/>
    <property type="match status" value="1"/>
</dbReference>
<dbReference type="Pfam" id="PF09115">
    <property type="entry name" value="DNApol3-delta_C"/>
    <property type="match status" value="1"/>
</dbReference>
<dbReference type="GO" id="GO:0009360">
    <property type="term" value="C:DNA polymerase III complex"/>
    <property type="evidence" value="ECO:0007669"/>
    <property type="project" value="InterPro"/>
</dbReference>